<keyword evidence="3" id="KW-1185">Reference proteome</keyword>
<accession>A0A5P1EW41</accession>
<organism evidence="2 3">
    <name type="scientific">Asparagus officinalis</name>
    <name type="common">Garden asparagus</name>
    <dbReference type="NCBI Taxonomy" id="4686"/>
    <lineage>
        <taxon>Eukaryota</taxon>
        <taxon>Viridiplantae</taxon>
        <taxon>Streptophyta</taxon>
        <taxon>Embryophyta</taxon>
        <taxon>Tracheophyta</taxon>
        <taxon>Spermatophyta</taxon>
        <taxon>Magnoliopsida</taxon>
        <taxon>Liliopsida</taxon>
        <taxon>Asparagales</taxon>
        <taxon>Asparagaceae</taxon>
        <taxon>Asparagoideae</taxon>
        <taxon>Asparagus</taxon>
    </lineage>
</organism>
<sequence>MGRIDESSPGKETVAPAADEDAIGSTILEASCHPGKEPIEVDDGVKGRARTPSDQIENGVDERILKDMPSFCPEGGSNDLLIIKVPLYSGSNPTLNSGQAITSLAQAVLFLAYIFSA</sequence>
<feature type="region of interest" description="Disordered" evidence="1">
    <location>
        <begin position="33"/>
        <end position="59"/>
    </location>
</feature>
<dbReference type="Proteomes" id="UP000243459">
    <property type="component" value="Chromosome 5"/>
</dbReference>
<feature type="compositionally biased region" description="Basic and acidic residues" evidence="1">
    <location>
        <begin position="34"/>
        <end position="46"/>
    </location>
</feature>
<dbReference type="AlphaFoldDB" id="A0A5P1EW41"/>
<evidence type="ECO:0000256" key="1">
    <source>
        <dbReference type="SAM" id="MobiDB-lite"/>
    </source>
</evidence>
<proteinExistence type="predicted"/>
<dbReference type="EMBL" id="CM007385">
    <property type="protein sequence ID" value="ONK70132.1"/>
    <property type="molecule type" value="Genomic_DNA"/>
</dbReference>
<evidence type="ECO:0000313" key="3">
    <source>
        <dbReference type="Proteomes" id="UP000243459"/>
    </source>
</evidence>
<protein>
    <submittedName>
        <fullName evidence="2">Uncharacterized protein</fullName>
    </submittedName>
</protein>
<dbReference type="Gramene" id="ONK70132">
    <property type="protein sequence ID" value="ONK70132"/>
    <property type="gene ID" value="A4U43_C05F30590"/>
</dbReference>
<feature type="region of interest" description="Disordered" evidence="1">
    <location>
        <begin position="1"/>
        <end position="20"/>
    </location>
</feature>
<gene>
    <name evidence="2" type="ORF">A4U43_C05F30590</name>
</gene>
<evidence type="ECO:0000313" key="2">
    <source>
        <dbReference type="EMBL" id="ONK70132.1"/>
    </source>
</evidence>
<reference evidence="3" key="1">
    <citation type="journal article" date="2017" name="Nat. Commun.">
        <title>The asparagus genome sheds light on the origin and evolution of a young Y chromosome.</title>
        <authorList>
            <person name="Harkess A."/>
            <person name="Zhou J."/>
            <person name="Xu C."/>
            <person name="Bowers J.E."/>
            <person name="Van der Hulst R."/>
            <person name="Ayyampalayam S."/>
            <person name="Mercati F."/>
            <person name="Riccardi P."/>
            <person name="McKain M.R."/>
            <person name="Kakrana A."/>
            <person name="Tang H."/>
            <person name="Ray J."/>
            <person name="Groenendijk J."/>
            <person name="Arikit S."/>
            <person name="Mathioni S.M."/>
            <person name="Nakano M."/>
            <person name="Shan H."/>
            <person name="Telgmann-Rauber A."/>
            <person name="Kanno A."/>
            <person name="Yue Z."/>
            <person name="Chen H."/>
            <person name="Li W."/>
            <person name="Chen Y."/>
            <person name="Xu X."/>
            <person name="Zhang Y."/>
            <person name="Luo S."/>
            <person name="Chen H."/>
            <person name="Gao J."/>
            <person name="Mao Z."/>
            <person name="Pires J.C."/>
            <person name="Luo M."/>
            <person name="Kudrna D."/>
            <person name="Wing R.A."/>
            <person name="Meyers B.C."/>
            <person name="Yi K."/>
            <person name="Kong H."/>
            <person name="Lavrijsen P."/>
            <person name="Sunseri F."/>
            <person name="Falavigna A."/>
            <person name="Ye Y."/>
            <person name="Leebens-Mack J.H."/>
            <person name="Chen G."/>
        </authorList>
    </citation>
    <scope>NUCLEOTIDE SEQUENCE [LARGE SCALE GENOMIC DNA]</scope>
    <source>
        <strain evidence="3">cv. DH0086</strain>
    </source>
</reference>
<name>A0A5P1EW41_ASPOF</name>